<proteinExistence type="predicted"/>
<name>A0A4D7QKL7_9HYPH</name>
<evidence type="ECO:0000256" key="1">
    <source>
        <dbReference type="SAM" id="SignalP"/>
    </source>
</evidence>
<dbReference type="EMBL" id="CP039865">
    <property type="protein sequence ID" value="QCK86239.1"/>
    <property type="molecule type" value="Genomic_DNA"/>
</dbReference>
<accession>A0A4D7QKL7</accession>
<dbReference type="Proteomes" id="UP000298588">
    <property type="component" value="Chromosome"/>
</dbReference>
<protein>
    <submittedName>
        <fullName evidence="2">Uncharacterized protein</fullName>
    </submittedName>
</protein>
<reference evidence="2 3" key="1">
    <citation type="submission" date="2019-04" db="EMBL/GenBank/DDBJ databases">
        <title>Phreatobacter aquaticus sp. nov.</title>
        <authorList>
            <person name="Choi A."/>
            <person name="Baek K."/>
        </authorList>
    </citation>
    <scope>NUCLEOTIDE SEQUENCE [LARGE SCALE GENOMIC DNA]</scope>
    <source>
        <strain evidence="2 3">NMCR1094</strain>
    </source>
</reference>
<evidence type="ECO:0000313" key="2">
    <source>
        <dbReference type="EMBL" id="QCK86239.1"/>
    </source>
</evidence>
<dbReference type="KEGG" id="paqt:E8L99_10980"/>
<keyword evidence="3" id="KW-1185">Reference proteome</keyword>
<organism evidence="2 3">
    <name type="scientific">Phreatobacter aquaticus</name>
    <dbReference type="NCBI Taxonomy" id="2570229"/>
    <lineage>
        <taxon>Bacteria</taxon>
        <taxon>Pseudomonadati</taxon>
        <taxon>Pseudomonadota</taxon>
        <taxon>Alphaproteobacteria</taxon>
        <taxon>Hyphomicrobiales</taxon>
        <taxon>Phreatobacteraceae</taxon>
        <taxon>Phreatobacter</taxon>
    </lineage>
</organism>
<sequence>MRKLVPLLACLAWVAAGPAAAQRPTEGLVRGIAEDVLVRAALERGAFAACAALGPEPAEAVTHLRTFWVRDVADAATLLRGAGLSDAAVGALVSRFDLDKVTPRFAEPQALQAFCSVVGDWQTRYEQFRYIVPQHEMKRLLERR</sequence>
<keyword evidence="1" id="KW-0732">Signal</keyword>
<feature type="signal peptide" evidence="1">
    <location>
        <begin position="1"/>
        <end position="21"/>
    </location>
</feature>
<dbReference type="AlphaFoldDB" id="A0A4D7QKL7"/>
<evidence type="ECO:0000313" key="3">
    <source>
        <dbReference type="Proteomes" id="UP000298588"/>
    </source>
</evidence>
<feature type="chain" id="PRO_5020548892" evidence="1">
    <location>
        <begin position="22"/>
        <end position="144"/>
    </location>
</feature>
<gene>
    <name evidence="2" type="ORF">E8L99_10980</name>
</gene>
<dbReference type="OrthoDB" id="8480613at2"/>
<dbReference type="RefSeq" id="WP_137099571.1">
    <property type="nucleotide sequence ID" value="NZ_CP039865.1"/>
</dbReference>